<proteinExistence type="predicted"/>
<comment type="caution">
    <text evidence="2">The sequence shown here is derived from an EMBL/GenBank/DDBJ whole genome shotgun (WGS) entry which is preliminary data.</text>
</comment>
<evidence type="ECO:0000256" key="1">
    <source>
        <dbReference type="SAM" id="MobiDB-lite"/>
    </source>
</evidence>
<protein>
    <submittedName>
        <fullName evidence="2">Uncharacterized protein</fullName>
    </submittedName>
</protein>
<dbReference type="EMBL" id="WRXP01004847">
    <property type="protein sequence ID" value="KAF1001338.1"/>
    <property type="molecule type" value="Genomic_DNA"/>
</dbReference>
<name>A0A6L5B729_APIGR</name>
<gene>
    <name evidence="2" type="ORF">AG4045_025383</name>
</gene>
<dbReference type="PANTHER" id="PTHR33696:SF3">
    <property type="entry name" value="FLZ-TYPE DOMAIN-CONTAINING PROTEIN"/>
    <property type="match status" value="1"/>
</dbReference>
<reference evidence="2" key="1">
    <citation type="submission" date="2020-01" db="EMBL/GenBank/DDBJ databases">
        <title>The Celery Genome Sequence Reveals Sequential Paleo-tetraploidization, Resistance Gene Elimination, Karyotype Evolution, and Functional Innovation in Apiales.</title>
        <authorList>
            <person name="Song X."/>
        </authorList>
    </citation>
    <scope>NUCLEOTIDE SEQUENCE</scope>
    <source>
        <tissue evidence="2">Leaf</tissue>
    </source>
</reference>
<accession>A0A6L5B729</accession>
<dbReference type="PANTHER" id="PTHR33696">
    <property type="entry name" value="T22J18.15-RELATED"/>
    <property type="match status" value="1"/>
</dbReference>
<evidence type="ECO:0000313" key="2">
    <source>
        <dbReference type="EMBL" id="KAF1001338.1"/>
    </source>
</evidence>
<evidence type="ECO:0000313" key="3">
    <source>
        <dbReference type="Proteomes" id="UP000593563"/>
    </source>
</evidence>
<keyword evidence="3" id="KW-1185">Reference proteome</keyword>
<organism evidence="2 3">
    <name type="scientific">Apium graveolens</name>
    <name type="common">Celery</name>
    <dbReference type="NCBI Taxonomy" id="4045"/>
    <lineage>
        <taxon>Eukaryota</taxon>
        <taxon>Viridiplantae</taxon>
        <taxon>Streptophyta</taxon>
        <taxon>Embryophyta</taxon>
        <taxon>Tracheophyta</taxon>
        <taxon>Spermatophyta</taxon>
        <taxon>Magnoliopsida</taxon>
        <taxon>eudicotyledons</taxon>
        <taxon>Gunneridae</taxon>
        <taxon>Pentapetalae</taxon>
        <taxon>asterids</taxon>
        <taxon>campanulids</taxon>
        <taxon>Apiales</taxon>
        <taxon>Apiaceae</taxon>
        <taxon>Apioideae</taxon>
        <taxon>apioid superclade</taxon>
        <taxon>Apieae</taxon>
        <taxon>Apium</taxon>
    </lineage>
</organism>
<feature type="region of interest" description="Disordered" evidence="1">
    <location>
        <begin position="36"/>
        <end position="57"/>
    </location>
</feature>
<dbReference type="AlphaFoldDB" id="A0A6L5B729"/>
<dbReference type="Proteomes" id="UP000593563">
    <property type="component" value="Unassembled WGS sequence"/>
</dbReference>
<sequence>MNNNKVFSKGQVPFAWENQPGIRKNDTYRDEEAMKGAAVKLPPPPVQQPEGGKTSAIDLQNIPLPPCTFLPPISRNGSKRDVQDDPFLAAYNKCTKSSDNRRRSSFKKKNGIYILSCKHSCSVRDDSIVRISQLPTQRPE</sequence>